<evidence type="ECO:0000256" key="1">
    <source>
        <dbReference type="SAM" id="MobiDB-lite"/>
    </source>
</evidence>
<feature type="region of interest" description="Disordered" evidence="1">
    <location>
        <begin position="1"/>
        <end position="27"/>
    </location>
</feature>
<sequence>MTKYGRTVNKNKDNASSDNTSNQEDGISGCNGTPVILRISNQEAIISNNNGMLLKNERDRRSSSYDCTSNWNCNCAQGTNKYFQWRSNGFGEFRSSRNETCHDSFDRPIKIALGAKVKLRFINGRCVMPEEDSTDYVQWIQNSGCNWKRGLVNLMDHRCSRSKEKKVLLLSEVSQSVVKYFTKLKKLWDELVCVQPIPQYTCKNCTCGVAKNISNLVGSNRLMQFLIGLNEGFDHVRNQILMIELLPLVNTAYSMILRVG</sequence>
<proteinExistence type="predicted"/>
<dbReference type="AlphaFoldDB" id="A0AAD9X9B1"/>
<name>A0AAD9X9B1_9ROSI</name>
<accession>A0AAD9X9B1</accession>
<reference evidence="2" key="1">
    <citation type="journal article" date="2023" name="Plant J.">
        <title>Genome sequences and population genomics provide insights into the demographic history, inbreeding, and mutation load of two 'living fossil' tree species of Dipteronia.</title>
        <authorList>
            <person name="Feng Y."/>
            <person name="Comes H.P."/>
            <person name="Chen J."/>
            <person name="Zhu S."/>
            <person name="Lu R."/>
            <person name="Zhang X."/>
            <person name="Li P."/>
            <person name="Qiu J."/>
            <person name="Olsen K.M."/>
            <person name="Qiu Y."/>
        </authorList>
    </citation>
    <scope>NUCLEOTIDE SEQUENCE</scope>
    <source>
        <strain evidence="2">KIB01</strain>
    </source>
</reference>
<dbReference type="PANTHER" id="PTHR34222:SF99">
    <property type="entry name" value="PROTEIN, PUTATIVE-RELATED"/>
    <property type="match status" value="1"/>
</dbReference>
<evidence type="ECO:0000313" key="3">
    <source>
        <dbReference type="Proteomes" id="UP001280121"/>
    </source>
</evidence>
<comment type="caution">
    <text evidence="2">The sequence shown here is derived from an EMBL/GenBank/DDBJ whole genome shotgun (WGS) entry which is preliminary data.</text>
</comment>
<dbReference type="EMBL" id="JANJYI010000003">
    <property type="protein sequence ID" value="KAK2655199.1"/>
    <property type="molecule type" value="Genomic_DNA"/>
</dbReference>
<organism evidence="2 3">
    <name type="scientific">Dipteronia dyeriana</name>
    <dbReference type="NCBI Taxonomy" id="168575"/>
    <lineage>
        <taxon>Eukaryota</taxon>
        <taxon>Viridiplantae</taxon>
        <taxon>Streptophyta</taxon>
        <taxon>Embryophyta</taxon>
        <taxon>Tracheophyta</taxon>
        <taxon>Spermatophyta</taxon>
        <taxon>Magnoliopsida</taxon>
        <taxon>eudicotyledons</taxon>
        <taxon>Gunneridae</taxon>
        <taxon>Pentapetalae</taxon>
        <taxon>rosids</taxon>
        <taxon>malvids</taxon>
        <taxon>Sapindales</taxon>
        <taxon>Sapindaceae</taxon>
        <taxon>Hippocastanoideae</taxon>
        <taxon>Acereae</taxon>
        <taxon>Dipteronia</taxon>
    </lineage>
</organism>
<gene>
    <name evidence="2" type="ORF">Ddye_008251</name>
</gene>
<dbReference type="PANTHER" id="PTHR34222">
    <property type="entry name" value="GAG_PRE-INTEGRS DOMAIN-CONTAINING PROTEIN"/>
    <property type="match status" value="1"/>
</dbReference>
<feature type="compositionally biased region" description="Polar residues" evidence="1">
    <location>
        <begin position="16"/>
        <end position="25"/>
    </location>
</feature>
<dbReference type="Proteomes" id="UP001280121">
    <property type="component" value="Unassembled WGS sequence"/>
</dbReference>
<keyword evidence="3" id="KW-1185">Reference proteome</keyword>
<protein>
    <submittedName>
        <fullName evidence="2">Uncharacterized protein</fullName>
    </submittedName>
</protein>
<evidence type="ECO:0000313" key="2">
    <source>
        <dbReference type="EMBL" id="KAK2655199.1"/>
    </source>
</evidence>